<organism evidence="1 2">
    <name type="scientific">Planktothrix agardhii (strain NIVA-CYA 126/8)</name>
    <dbReference type="NCBI Taxonomy" id="388467"/>
    <lineage>
        <taxon>Bacteria</taxon>
        <taxon>Bacillati</taxon>
        <taxon>Cyanobacteriota</taxon>
        <taxon>Cyanophyceae</taxon>
        <taxon>Oscillatoriophycideae</taxon>
        <taxon>Oscillatoriales</taxon>
        <taxon>Microcoleaceae</taxon>
        <taxon>Planktothrix</taxon>
    </lineage>
</organism>
<dbReference type="InterPro" id="IPR023214">
    <property type="entry name" value="HAD_sf"/>
</dbReference>
<dbReference type="EMBL" id="CM002803">
    <property type="protein sequence ID" value="KEI66798.1"/>
    <property type="molecule type" value="Genomic_DNA"/>
</dbReference>
<gene>
    <name evidence="1" type="ORF">A19Y_1804</name>
</gene>
<dbReference type="GO" id="GO:0000287">
    <property type="term" value="F:magnesium ion binding"/>
    <property type="evidence" value="ECO:0007669"/>
    <property type="project" value="TreeGrafter"/>
</dbReference>
<dbReference type="InterPro" id="IPR036412">
    <property type="entry name" value="HAD-like_sf"/>
</dbReference>
<dbReference type="AlphaFoldDB" id="A0A073CGL8"/>
<dbReference type="InterPro" id="IPR006379">
    <property type="entry name" value="HAD-SF_hydro_IIB"/>
</dbReference>
<dbReference type="PANTHER" id="PTHR10000:SF8">
    <property type="entry name" value="HAD SUPERFAMILY HYDROLASE-LIKE, TYPE 3"/>
    <property type="match status" value="1"/>
</dbReference>
<name>A0A073CGL8_PLAA1</name>
<protein>
    <submittedName>
        <fullName evidence="1">HAD family hydrolase</fullName>
        <ecNumber evidence="1">3.1.3.18</ecNumber>
    </submittedName>
</protein>
<dbReference type="NCBIfam" id="TIGR01484">
    <property type="entry name" value="HAD-SF-IIB"/>
    <property type="match status" value="1"/>
</dbReference>
<dbReference type="GO" id="GO:0008967">
    <property type="term" value="F:phosphoglycolate phosphatase activity"/>
    <property type="evidence" value="ECO:0007669"/>
    <property type="project" value="UniProtKB-EC"/>
</dbReference>
<dbReference type="PATRIC" id="fig|388467.6.peg.1747"/>
<evidence type="ECO:0000313" key="1">
    <source>
        <dbReference type="EMBL" id="KEI66798.1"/>
    </source>
</evidence>
<reference evidence="1 2" key="1">
    <citation type="journal article" date="2014" name="Appl. Environ. Microbiol.">
        <title>Elucidation of insertion elements encoded on plasmids and in vitro construction of shuttle vectors from the toxic cyanobacterium Planktothrix.</title>
        <authorList>
            <person name="Christiansen G."/>
            <person name="Goesmann A."/>
            <person name="Kurmayer R."/>
        </authorList>
    </citation>
    <scope>NUCLEOTIDE SEQUENCE [LARGE SCALE GENOMIC DNA]</scope>
    <source>
        <strain evidence="1 2">NIVA-CYA 126/8</strain>
    </source>
</reference>
<sequence length="249" mass="27372">MISMKYLALATDFDGTLATDGIVEESTSKSLELWRESGRKLILITGRQLDNLIDHVPIIIMFDWVIAENGAVLYQPSTKLEKILAERPSEAFISCLRDRIDQKQQQLQNQGIPEEFSQIAQTQALEILGVGRVIIATWEAYLEITQKTIQELGVNLKIIANKGAVMILPEGINKASGLKALSEFINLSPDKIVGVGDGENDCDFLQQCGYSVAVANALPEVKKSVNLVTKNSRGSGVEELIDQILNSDD</sequence>
<keyword evidence="1" id="KW-0378">Hydrolase</keyword>
<dbReference type="Proteomes" id="UP000027395">
    <property type="component" value="Chromosome"/>
</dbReference>
<dbReference type="eggNOG" id="COG0561">
    <property type="taxonomic scope" value="Bacteria"/>
</dbReference>
<dbReference type="SUPFAM" id="SSF56784">
    <property type="entry name" value="HAD-like"/>
    <property type="match status" value="1"/>
</dbReference>
<dbReference type="CDD" id="cd01427">
    <property type="entry name" value="HAD_like"/>
    <property type="match status" value="1"/>
</dbReference>
<dbReference type="HOGENOM" id="CLU_044146_2_0_3"/>
<dbReference type="PANTHER" id="PTHR10000">
    <property type="entry name" value="PHOSPHOSERINE PHOSPHATASE"/>
    <property type="match status" value="1"/>
</dbReference>
<proteinExistence type="predicted"/>
<dbReference type="GO" id="GO:0005829">
    <property type="term" value="C:cytosol"/>
    <property type="evidence" value="ECO:0007669"/>
    <property type="project" value="TreeGrafter"/>
</dbReference>
<dbReference type="EC" id="3.1.3.18" evidence="1"/>
<accession>A0A073CGL8</accession>
<keyword evidence="2" id="KW-1185">Reference proteome</keyword>
<evidence type="ECO:0000313" key="2">
    <source>
        <dbReference type="Proteomes" id="UP000027395"/>
    </source>
</evidence>
<dbReference type="Pfam" id="PF08282">
    <property type="entry name" value="Hydrolase_3"/>
    <property type="match status" value="2"/>
</dbReference>
<dbReference type="STRING" id="388467.A19Y_1804"/>
<dbReference type="Gene3D" id="3.40.50.1000">
    <property type="entry name" value="HAD superfamily/HAD-like"/>
    <property type="match status" value="1"/>
</dbReference>
<dbReference type="Gene3D" id="3.90.1070.10">
    <property type="match status" value="1"/>
</dbReference>